<dbReference type="Gene3D" id="1.50.10.10">
    <property type="match status" value="1"/>
</dbReference>
<keyword evidence="2" id="KW-0479">Metal-binding</keyword>
<dbReference type="SMART" id="SM01260">
    <property type="entry name" value="LANC_like"/>
    <property type="match status" value="1"/>
</dbReference>
<evidence type="ECO:0000256" key="2">
    <source>
        <dbReference type="PIRSR" id="PIRSR607822-1"/>
    </source>
</evidence>
<organism evidence="3 4">
    <name type="scientific">Acanthamoeba castellanii (strain ATCC 30010 / Neff)</name>
    <dbReference type="NCBI Taxonomy" id="1257118"/>
    <lineage>
        <taxon>Eukaryota</taxon>
        <taxon>Amoebozoa</taxon>
        <taxon>Discosea</taxon>
        <taxon>Longamoebia</taxon>
        <taxon>Centramoebida</taxon>
        <taxon>Acanthamoebidae</taxon>
        <taxon>Acanthamoeba</taxon>
    </lineage>
</organism>
<dbReference type="PRINTS" id="PR01951">
    <property type="entry name" value="LANCEUKARYTE"/>
</dbReference>
<evidence type="ECO:0000313" key="3">
    <source>
        <dbReference type="EMBL" id="ELR15516.1"/>
    </source>
</evidence>
<gene>
    <name evidence="3" type="ORF">ACA1_163440</name>
</gene>
<dbReference type="GO" id="GO:0046872">
    <property type="term" value="F:metal ion binding"/>
    <property type="evidence" value="ECO:0007669"/>
    <property type="project" value="UniProtKB-KW"/>
</dbReference>
<dbReference type="PRINTS" id="PR01950">
    <property type="entry name" value="LANCSUPER"/>
</dbReference>
<proteinExistence type="inferred from homology"/>
<dbReference type="AlphaFoldDB" id="L8GTS2"/>
<dbReference type="GO" id="GO:0005886">
    <property type="term" value="C:plasma membrane"/>
    <property type="evidence" value="ECO:0007669"/>
    <property type="project" value="TreeGrafter"/>
</dbReference>
<name>L8GTS2_ACACF</name>
<feature type="binding site" evidence="2">
    <location>
        <position position="352"/>
    </location>
    <ligand>
        <name>Zn(2+)</name>
        <dbReference type="ChEBI" id="CHEBI:29105"/>
    </ligand>
</feature>
<accession>L8GTS2</accession>
<dbReference type="SUPFAM" id="SSF158745">
    <property type="entry name" value="LanC-like"/>
    <property type="match status" value="1"/>
</dbReference>
<dbReference type="InterPro" id="IPR007822">
    <property type="entry name" value="LANC-like"/>
</dbReference>
<sequence>MELQGLDRKSKERFFVNDAADWQPAADAEGDKAKLREVLRREAVPQLEAHIQRVLTLVETKWPPSTRIIEYVYNTTRAAGVALLHLHLGHLDHARQYIKTALRLTRARHERHPDRKKGISFVTGDAGVYAVAAAIYHALGRTEKSRHYVDQVEAISAQFLPVDRHWGEWELLYGCAGYMYALHFVKRYTGRDIATALLAKLVPAALDYGKRYAAQMPSDRNTRRPPLMYAWHEKEYLAVAHGLSGILMVLLMRPELLDGWRDEESGKTGRLLVEETIHWLITTKLPSGNYPTRSDGEGDRLVQWCHGAPAIGLLLHRAYEVYGKSIYLHEAEAVSDVVWARGLLRKGVGLCHGISGNAFLFLYLFRATRSAKYLHRAWAFARFSLSDECAREAWNKPDEPYCLFNGLAGSAWFSADLLRVAKAVVARAEAQLDEALNAFFFPACDVA</sequence>
<dbReference type="Pfam" id="PF05147">
    <property type="entry name" value="LANC_like"/>
    <property type="match status" value="1"/>
</dbReference>
<dbReference type="CDD" id="cd04794">
    <property type="entry name" value="euk_LANCL"/>
    <property type="match status" value="1"/>
</dbReference>
<evidence type="ECO:0000256" key="1">
    <source>
        <dbReference type="ARBA" id="ARBA00007179"/>
    </source>
</evidence>
<dbReference type="InterPro" id="IPR012341">
    <property type="entry name" value="6hp_glycosidase-like_sf"/>
</dbReference>
<dbReference type="PANTHER" id="PTHR12736:SF7">
    <property type="entry name" value="LANC-LIKE PROTEIN 3"/>
    <property type="match status" value="1"/>
</dbReference>
<dbReference type="GO" id="GO:0031179">
    <property type="term" value="P:peptide modification"/>
    <property type="evidence" value="ECO:0007669"/>
    <property type="project" value="InterPro"/>
</dbReference>
<reference evidence="3 4" key="1">
    <citation type="journal article" date="2013" name="Genome Biol.">
        <title>Genome of Acanthamoeba castellanii highlights extensive lateral gene transfer and early evolution of tyrosine kinase signaling.</title>
        <authorList>
            <person name="Clarke M."/>
            <person name="Lohan A.J."/>
            <person name="Liu B."/>
            <person name="Lagkouvardos I."/>
            <person name="Roy S."/>
            <person name="Zafar N."/>
            <person name="Bertelli C."/>
            <person name="Schilde C."/>
            <person name="Kianianmomeni A."/>
            <person name="Burglin T.R."/>
            <person name="Frech C."/>
            <person name="Turcotte B."/>
            <person name="Kopec K.O."/>
            <person name="Synnott J.M."/>
            <person name="Choo C."/>
            <person name="Paponov I."/>
            <person name="Finkler A."/>
            <person name="Soon Heng Tan C."/>
            <person name="Hutchins A.P."/>
            <person name="Weinmeier T."/>
            <person name="Rattei T."/>
            <person name="Chu J.S."/>
            <person name="Gimenez G."/>
            <person name="Irimia M."/>
            <person name="Rigden D.J."/>
            <person name="Fitzpatrick D.A."/>
            <person name="Lorenzo-Morales J."/>
            <person name="Bateman A."/>
            <person name="Chiu C.H."/>
            <person name="Tang P."/>
            <person name="Hegemann P."/>
            <person name="Fromm H."/>
            <person name="Raoult D."/>
            <person name="Greub G."/>
            <person name="Miranda-Saavedra D."/>
            <person name="Chen N."/>
            <person name="Nash P."/>
            <person name="Ginger M.L."/>
            <person name="Horn M."/>
            <person name="Schaap P."/>
            <person name="Caler L."/>
            <person name="Loftus B."/>
        </authorList>
    </citation>
    <scope>NUCLEOTIDE SEQUENCE [LARGE SCALE GENOMIC DNA]</scope>
    <source>
        <strain evidence="3 4">Neff</strain>
    </source>
</reference>
<dbReference type="GeneID" id="14916229"/>
<keyword evidence="4" id="KW-1185">Reference proteome</keyword>
<dbReference type="OMA" id="LSLYFEW"/>
<evidence type="ECO:0000313" key="4">
    <source>
        <dbReference type="Proteomes" id="UP000011083"/>
    </source>
</evidence>
<dbReference type="EMBL" id="KB008026">
    <property type="protein sequence ID" value="ELR15516.1"/>
    <property type="molecule type" value="Genomic_DNA"/>
</dbReference>
<dbReference type="PANTHER" id="PTHR12736">
    <property type="entry name" value="LANC-LIKE PROTEIN"/>
    <property type="match status" value="1"/>
</dbReference>
<dbReference type="VEuPathDB" id="AmoebaDB:ACA1_163440"/>
<dbReference type="OrthoDB" id="10257263at2759"/>
<feature type="binding site" evidence="2">
    <location>
        <position position="305"/>
    </location>
    <ligand>
        <name>Zn(2+)</name>
        <dbReference type="ChEBI" id="CHEBI:29105"/>
    </ligand>
</feature>
<comment type="similarity">
    <text evidence="1">Belongs to the LanC-like protein family.</text>
</comment>
<protein>
    <submittedName>
        <fullName evidence="3">Tetratricopeptide repeat domain containing protein</fullName>
    </submittedName>
</protein>
<dbReference type="RefSeq" id="XP_004337529.1">
    <property type="nucleotide sequence ID" value="XM_004337481.1"/>
</dbReference>
<dbReference type="InterPro" id="IPR020464">
    <property type="entry name" value="LanC-like_prot_euk"/>
</dbReference>
<dbReference type="Proteomes" id="UP000011083">
    <property type="component" value="Unassembled WGS sequence"/>
</dbReference>
<dbReference type="GO" id="GO:0005975">
    <property type="term" value="P:carbohydrate metabolic process"/>
    <property type="evidence" value="ECO:0007669"/>
    <property type="project" value="InterPro"/>
</dbReference>
<dbReference type="KEGG" id="acan:ACA1_163440"/>
<feature type="binding site" evidence="2">
    <location>
        <position position="351"/>
    </location>
    <ligand>
        <name>Zn(2+)</name>
        <dbReference type="ChEBI" id="CHEBI:29105"/>
    </ligand>
</feature>
<keyword evidence="2" id="KW-0862">Zinc</keyword>